<dbReference type="PANTHER" id="PTHR30348:SF4">
    <property type="entry name" value="DUF72 DOMAIN-CONTAINING PROTEIN"/>
    <property type="match status" value="1"/>
</dbReference>
<accession>A0A3N6X228</accession>
<comment type="caution">
    <text evidence="1">The sequence shown here is derived from an EMBL/GenBank/DDBJ whole genome shotgun (WGS) entry which is preliminary data.</text>
</comment>
<dbReference type="InterPro" id="IPR036520">
    <property type="entry name" value="UPF0759_sf"/>
</dbReference>
<keyword evidence="2" id="KW-1185">Reference proteome</keyword>
<dbReference type="EMBL" id="RQJX01000011">
    <property type="protein sequence ID" value="RQN07713.1"/>
    <property type="molecule type" value="Genomic_DNA"/>
</dbReference>
<protein>
    <submittedName>
        <fullName evidence="1">DUF72 domain-containing protein</fullName>
    </submittedName>
</protein>
<evidence type="ECO:0000313" key="2">
    <source>
        <dbReference type="Proteomes" id="UP000275225"/>
    </source>
</evidence>
<dbReference type="Proteomes" id="UP000275225">
    <property type="component" value="Unassembled WGS sequence"/>
</dbReference>
<organism evidence="1 2">
    <name type="scientific">Aeromicrobium camelliae</name>
    <dbReference type="NCBI Taxonomy" id="1538144"/>
    <lineage>
        <taxon>Bacteria</taxon>
        <taxon>Bacillati</taxon>
        <taxon>Actinomycetota</taxon>
        <taxon>Actinomycetes</taxon>
        <taxon>Propionibacteriales</taxon>
        <taxon>Nocardioidaceae</taxon>
        <taxon>Aeromicrobium</taxon>
    </lineage>
</organism>
<reference evidence="1 2" key="1">
    <citation type="submission" date="2018-11" db="EMBL/GenBank/DDBJ databases">
        <authorList>
            <person name="Li F."/>
        </authorList>
    </citation>
    <scope>NUCLEOTIDE SEQUENCE [LARGE SCALE GENOMIC DNA]</scope>
    <source>
        <strain evidence="1 2">YS17T</strain>
    </source>
</reference>
<dbReference type="SUPFAM" id="SSF117396">
    <property type="entry name" value="TM1631-like"/>
    <property type="match status" value="1"/>
</dbReference>
<evidence type="ECO:0000313" key="1">
    <source>
        <dbReference type="EMBL" id="RQN07713.1"/>
    </source>
</evidence>
<dbReference type="InterPro" id="IPR002763">
    <property type="entry name" value="DUF72"/>
</dbReference>
<dbReference type="PANTHER" id="PTHR30348">
    <property type="entry name" value="UNCHARACTERIZED PROTEIN YECE"/>
    <property type="match status" value="1"/>
</dbReference>
<dbReference type="AlphaFoldDB" id="A0A3N6X228"/>
<gene>
    <name evidence="1" type="ORF">EHW97_09460</name>
</gene>
<sequence>MHVRIGVSGWSYRSWHGDYYPSSVRQKDELAYLSSRLCTAEVNASFYRLQRPTTYQRWYDTVGPGFRFAVKGGRYLTHLRRMREPREPLANFLASGVLALRDRLGPLLWQLPADFDLTSPELPAFLELLPRTYAEARAIARDHGQTLAAPDRHWLGDDEHDALRLQHALEVRSDVGLDDLLPLLAEHDVALVTSDGAGTWPMFATPTASFAYVRLHGPEILYHGGYGDDLLEEWAERIVAWGRDTWVYFDNDADRRAPHDAERLMAMLRARSECVVPGAV</sequence>
<dbReference type="Gene3D" id="3.20.20.410">
    <property type="entry name" value="Protein of unknown function UPF0759"/>
    <property type="match status" value="1"/>
</dbReference>
<name>A0A3N6X228_9ACTN</name>
<proteinExistence type="predicted"/>
<dbReference type="Pfam" id="PF01904">
    <property type="entry name" value="DUF72"/>
    <property type="match status" value="1"/>
</dbReference>
<dbReference type="OrthoDB" id="9780310at2"/>